<keyword evidence="3" id="KW-1185">Reference proteome</keyword>
<dbReference type="Proteomes" id="UP001596274">
    <property type="component" value="Unassembled WGS sequence"/>
</dbReference>
<dbReference type="EMBL" id="JBHSWT010000043">
    <property type="protein sequence ID" value="MFC6770302.1"/>
    <property type="molecule type" value="Genomic_DNA"/>
</dbReference>
<sequence>MPAPRWGPGLVVLRHETGWYHHIVSRYVDVDDGTVLYEIADSTHTRQQYVPEREAVRNYESAGFRLPPAVKPAEAFGERVEGILYGYKDRPHVPVEGKETPIKVGDAADDNDAGNGRQPAVRGPRPDHFPHSVMGCDGQFHYDEADGRYRCLNCDAQRPFYAWQADPPQ</sequence>
<gene>
    <name evidence="2" type="ORF">ACFQDD_01970</name>
</gene>
<name>A0ABD5SZJ1_9EURY</name>
<feature type="region of interest" description="Disordered" evidence="1">
    <location>
        <begin position="95"/>
        <end position="127"/>
    </location>
</feature>
<evidence type="ECO:0000256" key="1">
    <source>
        <dbReference type="SAM" id="MobiDB-lite"/>
    </source>
</evidence>
<evidence type="ECO:0000313" key="2">
    <source>
        <dbReference type="EMBL" id="MFC6770302.1"/>
    </source>
</evidence>
<accession>A0ABD5SZJ1</accession>
<dbReference type="AlphaFoldDB" id="A0ABD5SZJ1"/>
<protein>
    <submittedName>
        <fullName evidence="2">Uncharacterized protein</fullName>
    </submittedName>
</protein>
<comment type="caution">
    <text evidence="2">The sequence shown here is derived from an EMBL/GenBank/DDBJ whole genome shotgun (WGS) entry which is preliminary data.</text>
</comment>
<reference evidence="2 3" key="1">
    <citation type="journal article" date="2019" name="Int. J. Syst. Evol. Microbiol.">
        <title>The Global Catalogue of Microorganisms (GCM) 10K type strain sequencing project: providing services to taxonomists for standard genome sequencing and annotation.</title>
        <authorList>
            <consortium name="The Broad Institute Genomics Platform"/>
            <consortium name="The Broad Institute Genome Sequencing Center for Infectious Disease"/>
            <person name="Wu L."/>
            <person name="Ma J."/>
        </authorList>
    </citation>
    <scope>NUCLEOTIDE SEQUENCE [LARGE SCALE GENOMIC DNA]</scope>
    <source>
        <strain evidence="2 3">PJ61</strain>
    </source>
</reference>
<evidence type="ECO:0000313" key="3">
    <source>
        <dbReference type="Proteomes" id="UP001596274"/>
    </source>
</evidence>
<organism evidence="2 3">
    <name type="scientific">Halorubrum pallidum</name>
    <dbReference type="NCBI Taxonomy" id="1526114"/>
    <lineage>
        <taxon>Archaea</taxon>
        <taxon>Methanobacteriati</taxon>
        <taxon>Methanobacteriota</taxon>
        <taxon>Stenosarchaea group</taxon>
        <taxon>Halobacteria</taxon>
        <taxon>Halobacteriales</taxon>
        <taxon>Haloferacaceae</taxon>
        <taxon>Halorubrum</taxon>
    </lineage>
</organism>
<proteinExistence type="predicted"/>